<dbReference type="NCBIfam" id="NF038353">
    <property type="entry name" value="FxLYD_dom"/>
    <property type="match status" value="1"/>
</dbReference>
<name>A0ABS7PW70_9SPHN</name>
<keyword evidence="3" id="KW-1185">Reference proteome</keyword>
<keyword evidence="1" id="KW-1133">Transmembrane helix</keyword>
<dbReference type="EMBL" id="JAINVV010000011">
    <property type="protein sequence ID" value="MBY8825199.1"/>
    <property type="molecule type" value="Genomic_DNA"/>
</dbReference>
<evidence type="ECO:0000313" key="3">
    <source>
        <dbReference type="Proteomes" id="UP000706039"/>
    </source>
</evidence>
<gene>
    <name evidence="2" type="ORF">K7G82_23050</name>
</gene>
<keyword evidence="1" id="KW-0472">Membrane</keyword>
<dbReference type="InterPro" id="IPR047676">
    <property type="entry name" value="FxLYD_dom"/>
</dbReference>
<evidence type="ECO:0000256" key="1">
    <source>
        <dbReference type="SAM" id="Phobius"/>
    </source>
</evidence>
<keyword evidence="1" id="KW-0812">Transmembrane</keyword>
<organism evidence="2 3">
    <name type="scientific">Sphingomonas colocasiae</name>
    <dbReference type="NCBI Taxonomy" id="1848973"/>
    <lineage>
        <taxon>Bacteria</taxon>
        <taxon>Pseudomonadati</taxon>
        <taxon>Pseudomonadota</taxon>
        <taxon>Alphaproteobacteria</taxon>
        <taxon>Sphingomonadales</taxon>
        <taxon>Sphingomonadaceae</taxon>
        <taxon>Sphingomonas</taxon>
    </lineage>
</organism>
<feature type="transmembrane region" description="Helical" evidence="1">
    <location>
        <begin position="12"/>
        <end position="33"/>
    </location>
</feature>
<evidence type="ECO:0000313" key="2">
    <source>
        <dbReference type="EMBL" id="MBY8825199.1"/>
    </source>
</evidence>
<reference evidence="2 3" key="1">
    <citation type="submission" date="2021-08" db="EMBL/GenBank/DDBJ databases">
        <authorList>
            <person name="Tuo L."/>
        </authorList>
    </citation>
    <scope>NUCLEOTIDE SEQUENCE [LARGE SCALE GENOMIC DNA]</scope>
    <source>
        <strain evidence="2 3">JCM 31229</strain>
    </source>
</reference>
<dbReference type="RefSeq" id="WP_222992299.1">
    <property type="nucleotide sequence ID" value="NZ_JAINVV010000011.1"/>
</dbReference>
<proteinExistence type="predicted"/>
<accession>A0ABS7PW70</accession>
<sequence length="145" mass="15003">MITKRAQGGTDAASIGGAVIAAAALAALLVLAAGRDGTGDRIALTGNRLAFGPDGAPLWIGAFTNRAGRLYRDVAVAVRFLDREGRILGRASAHADRLAPGESFDLTAPLPMGAQAVQLVAMHWRHRAARASLGPWPLQVLGAFA</sequence>
<dbReference type="Proteomes" id="UP000706039">
    <property type="component" value="Unassembled WGS sequence"/>
</dbReference>
<protein>
    <submittedName>
        <fullName evidence="2">FxLYD domain-containing protein</fullName>
    </submittedName>
</protein>
<comment type="caution">
    <text evidence="2">The sequence shown here is derived from an EMBL/GenBank/DDBJ whole genome shotgun (WGS) entry which is preliminary data.</text>
</comment>